<dbReference type="PANTHER" id="PTHR10098">
    <property type="entry name" value="RAPSYN-RELATED"/>
    <property type="match status" value="1"/>
</dbReference>
<dbReference type="PANTHER" id="PTHR10098:SF108">
    <property type="entry name" value="TETRATRICOPEPTIDE REPEAT PROTEIN 28"/>
    <property type="match status" value="1"/>
</dbReference>
<feature type="domain" description="CHAT" evidence="1">
    <location>
        <begin position="609"/>
        <end position="854"/>
    </location>
</feature>
<keyword evidence="3" id="KW-1185">Reference proteome</keyword>
<dbReference type="Gene3D" id="1.25.40.10">
    <property type="entry name" value="Tetratricopeptide repeat domain"/>
    <property type="match status" value="1"/>
</dbReference>
<evidence type="ECO:0000313" key="3">
    <source>
        <dbReference type="Proteomes" id="UP000663791"/>
    </source>
</evidence>
<evidence type="ECO:0000313" key="2">
    <source>
        <dbReference type="EMBL" id="MBM9459514.1"/>
    </source>
</evidence>
<dbReference type="Proteomes" id="UP000663791">
    <property type="component" value="Unassembled WGS sequence"/>
</dbReference>
<dbReference type="InterPro" id="IPR011990">
    <property type="entry name" value="TPR-like_helical_dom_sf"/>
</dbReference>
<dbReference type="Pfam" id="PF12770">
    <property type="entry name" value="CHAT"/>
    <property type="match status" value="1"/>
</dbReference>
<gene>
    <name evidence="2" type="ORF">JK386_06335</name>
</gene>
<sequence length="865" mass="92457">MAPHESDSLRADPADLHPELALDLAESVLHRDPEACAELLEQVTAASSGRRDPELLGRLAQVRGELHLIWGDLQEAAASFRVALANRLAAGAEVDACRAMIGHAVVRINLGEYGDALRMFWALRRTISGLESTDSAVTVRLHAMVHLWSGEAHTGRGDIPVARHHFDMAEDLASSLGDTGLVAAVAMSRGEALVSMGLPRRASEELTRARARFEELGWRWAAERATLHLAEARACAGDVAASFALLDSIDERVRVAGGFDHARYRTVRAGVLLRAGLAVEAHAEAAAAQLRFAEMGMVDRSARATLVCATASLRMRRADQALLELTSAERLFSECGAQAMREGTLLIRAQVLLEEGQPEAAARLCRELLLGGTERSHPHLGVRARLILARTEAEEPAERLIGEAADLAAHLGVPELRLDVSLARARLHRQHGRPRAALEPLRRAAEGRATWDPVSPIVARGPAGADLVEISEELIGVLLDLDDHAATIEAWQWVCALKNGGFSPLVAPTVAWEPAGGRLTGPLPAHQATGITGLRPYRRHELPPVPDMPVIDYYVLGRDVVAFVVRDGQVHVRRLVGATEETHHALAGWSQERVLVAALGDALESVGSRSLRLLHDILIAPLLDLVADLYEQDASPPTIVGHRHLHAVPFDALVEIGSAPVPAPAVAPQPLTAHAPVLVLAVPDDEAPLIEDEAAMIGRLLPGSDVHIGTDATREVLFARGPEVSLVHIACHGTFRSGNPLFSALHLGDGWLRAVDLVAGGLHLNGATVVLSACGAGGASDLALEPLGLAWAFSEAGAGAVIAALWDVDDAATLELMTHLYHALAAGEEPQRALQSARRALAVTRPHPYHWAGFRYFTLPGGVTR</sequence>
<proteinExistence type="predicted"/>
<comment type="caution">
    <text evidence="2">The sequence shown here is derived from an EMBL/GenBank/DDBJ whole genome shotgun (WGS) entry which is preliminary data.</text>
</comment>
<dbReference type="RefSeq" id="WP_205290835.1">
    <property type="nucleotide sequence ID" value="NZ_CP074406.1"/>
</dbReference>
<name>A0A938Y951_9ACTN</name>
<dbReference type="AlphaFoldDB" id="A0A938Y951"/>
<dbReference type="InterPro" id="IPR024983">
    <property type="entry name" value="CHAT_dom"/>
</dbReference>
<organism evidence="2 3">
    <name type="scientific">Nocardioides faecalis</name>
    <dbReference type="NCBI Taxonomy" id="2803858"/>
    <lineage>
        <taxon>Bacteria</taxon>
        <taxon>Bacillati</taxon>
        <taxon>Actinomycetota</taxon>
        <taxon>Actinomycetes</taxon>
        <taxon>Propionibacteriales</taxon>
        <taxon>Nocardioidaceae</taxon>
        <taxon>Nocardioides</taxon>
    </lineage>
</organism>
<accession>A0A938Y951</accession>
<protein>
    <submittedName>
        <fullName evidence="2">CHAT domain-containing protein</fullName>
    </submittedName>
</protein>
<evidence type="ECO:0000259" key="1">
    <source>
        <dbReference type="Pfam" id="PF12770"/>
    </source>
</evidence>
<reference evidence="2" key="1">
    <citation type="submission" date="2021-01" db="EMBL/GenBank/DDBJ databases">
        <title>Novel species in genus Nocardioides.</title>
        <authorList>
            <person name="Zhang G."/>
        </authorList>
    </citation>
    <scope>NUCLEOTIDE SEQUENCE</scope>
    <source>
        <strain evidence="2">Zg-536</strain>
    </source>
</reference>
<dbReference type="EMBL" id="JAERTX010000005">
    <property type="protein sequence ID" value="MBM9459514.1"/>
    <property type="molecule type" value="Genomic_DNA"/>
</dbReference>
<dbReference type="SUPFAM" id="SSF48452">
    <property type="entry name" value="TPR-like"/>
    <property type="match status" value="1"/>
</dbReference>